<evidence type="ECO:0000256" key="11">
    <source>
        <dbReference type="RuleBase" id="RU004334"/>
    </source>
</evidence>
<keyword evidence="9 11" id="KW-0675">Receptor</keyword>
<feature type="compositionally biased region" description="Polar residues" evidence="12">
    <location>
        <begin position="224"/>
        <end position="239"/>
    </location>
</feature>
<feature type="region of interest" description="Disordered" evidence="12">
    <location>
        <begin position="262"/>
        <end position="337"/>
    </location>
</feature>
<dbReference type="OrthoDB" id="6159439at2759"/>
<keyword evidence="5 11" id="KW-0862">Zinc</keyword>
<sequence length="638" mass="73192">MAATAISNNHSFSSSYYSPPPPNHRQQNKHYLKYQNKKELFSSINALLPSHNHQNNHQKQRQNNCSGGVGSGKKSRMDYSNALCAICNAPADGLHYGAISCRSCNAFFRRGNCDVDVSVRCACRACRLTRCKAAGMRESDVQPKRDPTGSQKNRRAPQRRRGSAAASLLLVPKRETLPIFDNNNTDGGSPNTPLPSLSCFEKILTNGTLYHPISTICPSNGTEENGYQTIHSPSTSSFPPSAESGIFDENGAAVQFVKSIKKEVVEEDDESDDEEEDGEEEEEEEDWEGGGNGRMTNTRRTSDLSASTTSNSILNRSDDEIRQRRRKRTTKTTTNNNYQQLNIQQNLNQNLILLKPSISTIGINEKELEIREQQTEFERLVNDYSEHLRCMNRLLTPIEHFLTEQNSSWRTIEPTDVEQLSKVELGGLMYWIEKLTPFRQLDIKDREILFKRYSVRKLSLDHFYTASKYPELIEKGYFAMINNTYVPPDKTGFETLTDDKRTREAKFDILRPTIDRLWHTLVLPFSNLRINDAEIVALHLLLMWSPSNNRHITPKTRQLMSSRRDWAIQRLFNYYQNIGIEEPEVRLGEILLLLPELEVICDKHCKDFQVAQFFEFCNMSEYWYENYCYTTLNIAAAI</sequence>
<evidence type="ECO:0000256" key="1">
    <source>
        <dbReference type="ARBA" id="ARBA00004123"/>
    </source>
</evidence>
<keyword evidence="6 11" id="KW-0805">Transcription regulation</keyword>
<name>A0A6V7U7A2_MELEN</name>
<dbReference type="GO" id="GO:0008270">
    <property type="term" value="F:zinc ion binding"/>
    <property type="evidence" value="ECO:0007669"/>
    <property type="project" value="UniProtKB-KW"/>
</dbReference>
<dbReference type="PANTHER" id="PTHR46587:SF5">
    <property type="entry name" value="NUCLEAR HORMONE RECEPTOR FAMILY"/>
    <property type="match status" value="1"/>
</dbReference>
<evidence type="ECO:0000256" key="9">
    <source>
        <dbReference type="ARBA" id="ARBA00023170"/>
    </source>
</evidence>
<feature type="region of interest" description="Disordered" evidence="12">
    <location>
        <begin position="224"/>
        <end position="246"/>
    </location>
</feature>
<dbReference type="AlphaFoldDB" id="A0A6V7U7A2"/>
<dbReference type="SUPFAM" id="SSF48508">
    <property type="entry name" value="Nuclear receptor ligand-binding domain"/>
    <property type="match status" value="1"/>
</dbReference>
<dbReference type="CDD" id="cd06960">
    <property type="entry name" value="NR_DBD_HNF4A"/>
    <property type="match status" value="1"/>
</dbReference>
<keyword evidence="7 11" id="KW-0238">DNA-binding</keyword>
<dbReference type="GO" id="GO:0003700">
    <property type="term" value="F:DNA-binding transcription factor activity"/>
    <property type="evidence" value="ECO:0007669"/>
    <property type="project" value="InterPro"/>
</dbReference>
<dbReference type="InterPro" id="IPR035500">
    <property type="entry name" value="NHR-like_dom_sf"/>
</dbReference>
<dbReference type="PROSITE" id="PS00031">
    <property type="entry name" value="NUCLEAR_REC_DBD_1"/>
    <property type="match status" value="1"/>
</dbReference>
<evidence type="ECO:0000256" key="4">
    <source>
        <dbReference type="ARBA" id="ARBA00022771"/>
    </source>
</evidence>
<keyword evidence="8 11" id="KW-0804">Transcription</keyword>
<dbReference type="SMART" id="SM00399">
    <property type="entry name" value="ZnF_C4"/>
    <property type="match status" value="1"/>
</dbReference>
<comment type="caution">
    <text evidence="15">The sequence shown here is derived from an EMBL/GenBank/DDBJ whole genome shotgun (WGS) entry which is preliminary data.</text>
</comment>
<evidence type="ECO:0000259" key="14">
    <source>
        <dbReference type="PROSITE" id="PS51843"/>
    </source>
</evidence>
<dbReference type="Gene3D" id="1.10.565.10">
    <property type="entry name" value="Retinoid X Receptor"/>
    <property type="match status" value="1"/>
</dbReference>
<evidence type="ECO:0000256" key="8">
    <source>
        <dbReference type="ARBA" id="ARBA00023163"/>
    </source>
</evidence>
<proteinExistence type="inferred from homology"/>
<keyword evidence="4 11" id="KW-0863">Zinc-finger</keyword>
<dbReference type="PRINTS" id="PR00047">
    <property type="entry name" value="STROIDFINGER"/>
</dbReference>
<comment type="subcellular location">
    <subcellularLocation>
        <location evidence="1 11">Nucleus</location>
    </subcellularLocation>
</comment>
<evidence type="ECO:0000256" key="7">
    <source>
        <dbReference type="ARBA" id="ARBA00023125"/>
    </source>
</evidence>
<keyword evidence="10 11" id="KW-0539">Nucleus</keyword>
<dbReference type="EMBL" id="CAJEWN010000034">
    <property type="protein sequence ID" value="CAD2145162.1"/>
    <property type="molecule type" value="Genomic_DNA"/>
</dbReference>
<dbReference type="GO" id="GO:0000978">
    <property type="term" value="F:RNA polymerase II cis-regulatory region sequence-specific DNA binding"/>
    <property type="evidence" value="ECO:0007669"/>
    <property type="project" value="InterPro"/>
</dbReference>
<evidence type="ECO:0000313" key="16">
    <source>
        <dbReference type="Proteomes" id="UP000580250"/>
    </source>
</evidence>
<feature type="region of interest" description="Disordered" evidence="12">
    <location>
        <begin position="50"/>
        <end position="71"/>
    </location>
</feature>
<dbReference type="Pfam" id="PF00105">
    <property type="entry name" value="zf-C4"/>
    <property type="match status" value="1"/>
</dbReference>
<organism evidence="15 16">
    <name type="scientific">Meloidogyne enterolobii</name>
    <name type="common">Root-knot nematode worm</name>
    <name type="synonym">Meloidogyne mayaguensis</name>
    <dbReference type="NCBI Taxonomy" id="390850"/>
    <lineage>
        <taxon>Eukaryota</taxon>
        <taxon>Metazoa</taxon>
        <taxon>Ecdysozoa</taxon>
        <taxon>Nematoda</taxon>
        <taxon>Chromadorea</taxon>
        <taxon>Rhabditida</taxon>
        <taxon>Tylenchina</taxon>
        <taxon>Tylenchomorpha</taxon>
        <taxon>Tylenchoidea</taxon>
        <taxon>Meloidogynidae</taxon>
        <taxon>Meloidogyninae</taxon>
        <taxon>Meloidogyne</taxon>
    </lineage>
</organism>
<dbReference type="InterPro" id="IPR000536">
    <property type="entry name" value="Nucl_hrmn_rcpt_lig-bd"/>
</dbReference>
<dbReference type="InterPro" id="IPR049636">
    <property type="entry name" value="HNF4-like_DBD"/>
</dbReference>
<feature type="compositionally biased region" description="Basic residues" evidence="12">
    <location>
        <begin position="152"/>
        <end position="162"/>
    </location>
</feature>
<dbReference type="PANTHER" id="PTHR46587">
    <property type="entry name" value="NUCLEAR HORMONE RECEPTOR FAMILY"/>
    <property type="match status" value="1"/>
</dbReference>
<evidence type="ECO:0000256" key="3">
    <source>
        <dbReference type="ARBA" id="ARBA00022723"/>
    </source>
</evidence>
<feature type="region of interest" description="Disordered" evidence="12">
    <location>
        <begin position="137"/>
        <end position="164"/>
    </location>
</feature>
<evidence type="ECO:0000259" key="13">
    <source>
        <dbReference type="PROSITE" id="PS51030"/>
    </source>
</evidence>
<feature type="domain" description="Nuclear receptor" evidence="13">
    <location>
        <begin position="81"/>
        <end position="143"/>
    </location>
</feature>
<dbReference type="PROSITE" id="PS51843">
    <property type="entry name" value="NR_LBD"/>
    <property type="match status" value="1"/>
</dbReference>
<dbReference type="PROSITE" id="PS51030">
    <property type="entry name" value="NUCLEAR_REC_DBD_2"/>
    <property type="match status" value="1"/>
</dbReference>
<dbReference type="InterPro" id="IPR013088">
    <property type="entry name" value="Znf_NHR/GATA"/>
</dbReference>
<protein>
    <submittedName>
        <fullName evidence="15">Uncharacterized protein</fullName>
    </submittedName>
</protein>
<feature type="compositionally biased region" description="Basic and acidic residues" evidence="12">
    <location>
        <begin position="137"/>
        <end position="147"/>
    </location>
</feature>
<evidence type="ECO:0000313" key="15">
    <source>
        <dbReference type="EMBL" id="CAD2145162.1"/>
    </source>
</evidence>
<evidence type="ECO:0000256" key="12">
    <source>
        <dbReference type="SAM" id="MobiDB-lite"/>
    </source>
</evidence>
<accession>A0A6V7U7A2</accession>
<dbReference type="GO" id="GO:0005634">
    <property type="term" value="C:nucleus"/>
    <property type="evidence" value="ECO:0007669"/>
    <property type="project" value="UniProtKB-SubCell"/>
</dbReference>
<dbReference type="Pfam" id="PF00104">
    <property type="entry name" value="Hormone_recep"/>
    <property type="match status" value="1"/>
</dbReference>
<evidence type="ECO:0000256" key="2">
    <source>
        <dbReference type="ARBA" id="ARBA00005993"/>
    </source>
</evidence>
<dbReference type="Proteomes" id="UP000580250">
    <property type="component" value="Unassembled WGS sequence"/>
</dbReference>
<comment type="similarity">
    <text evidence="2 11">Belongs to the nuclear hormone receptor family.</text>
</comment>
<evidence type="ECO:0000256" key="10">
    <source>
        <dbReference type="ARBA" id="ARBA00023242"/>
    </source>
</evidence>
<reference evidence="15 16" key="1">
    <citation type="submission" date="2020-08" db="EMBL/GenBank/DDBJ databases">
        <authorList>
            <person name="Koutsovoulos G."/>
            <person name="Danchin GJ E."/>
        </authorList>
    </citation>
    <scope>NUCLEOTIDE SEQUENCE [LARGE SCALE GENOMIC DNA]</scope>
</reference>
<dbReference type="SMART" id="SM00430">
    <property type="entry name" value="HOLI"/>
    <property type="match status" value="1"/>
</dbReference>
<dbReference type="InterPro" id="IPR001628">
    <property type="entry name" value="Znf_hrmn_rcpt"/>
</dbReference>
<feature type="region of interest" description="Disordered" evidence="12">
    <location>
        <begin position="1"/>
        <end position="27"/>
    </location>
</feature>
<evidence type="ECO:0000256" key="5">
    <source>
        <dbReference type="ARBA" id="ARBA00022833"/>
    </source>
</evidence>
<dbReference type="Gene3D" id="3.30.50.10">
    <property type="entry name" value="Erythroid Transcription Factor GATA-1, subunit A"/>
    <property type="match status" value="1"/>
</dbReference>
<evidence type="ECO:0000256" key="6">
    <source>
        <dbReference type="ARBA" id="ARBA00023015"/>
    </source>
</evidence>
<feature type="compositionally biased region" description="Low complexity" evidence="12">
    <location>
        <begin position="7"/>
        <end position="17"/>
    </location>
</feature>
<gene>
    <name evidence="15" type="ORF">MENT_LOCUS8188</name>
</gene>
<feature type="domain" description="NR LBD" evidence="14">
    <location>
        <begin position="372"/>
        <end position="630"/>
    </location>
</feature>
<keyword evidence="3 11" id="KW-0479">Metal-binding</keyword>
<dbReference type="SUPFAM" id="SSF57716">
    <property type="entry name" value="Glucocorticoid receptor-like (DNA-binding domain)"/>
    <property type="match status" value="1"/>
</dbReference>
<feature type="compositionally biased region" description="Polar residues" evidence="12">
    <location>
        <begin position="303"/>
        <end position="315"/>
    </location>
</feature>
<feature type="compositionally biased region" description="Acidic residues" evidence="12">
    <location>
        <begin position="265"/>
        <end position="288"/>
    </location>
</feature>